<comment type="similarity">
    <text evidence="2 11">Belongs to the mitochondrial carrier (TC 2.A.29) family.</text>
</comment>
<evidence type="ECO:0000256" key="3">
    <source>
        <dbReference type="ARBA" id="ARBA00022448"/>
    </source>
</evidence>
<proteinExistence type="inferred from homology"/>
<evidence type="ECO:0000256" key="8">
    <source>
        <dbReference type="ARBA" id="ARBA00023128"/>
    </source>
</evidence>
<comment type="subcellular location">
    <subcellularLocation>
        <location evidence="1">Mitochondrion membrane</location>
        <topology evidence="1">Multi-pass membrane protein</topology>
    </subcellularLocation>
</comment>
<organism evidence="12 13">
    <name type="scientific">Glonium stellatum</name>
    <dbReference type="NCBI Taxonomy" id="574774"/>
    <lineage>
        <taxon>Eukaryota</taxon>
        <taxon>Fungi</taxon>
        <taxon>Dikarya</taxon>
        <taxon>Ascomycota</taxon>
        <taxon>Pezizomycotina</taxon>
        <taxon>Dothideomycetes</taxon>
        <taxon>Pleosporomycetidae</taxon>
        <taxon>Gloniales</taxon>
        <taxon>Gloniaceae</taxon>
        <taxon>Glonium</taxon>
    </lineage>
</organism>
<feature type="non-terminal residue" evidence="12">
    <location>
        <position position="120"/>
    </location>
</feature>
<keyword evidence="5" id="KW-0677">Repeat</keyword>
<dbReference type="PROSITE" id="PS50920">
    <property type="entry name" value="SOLCAR"/>
    <property type="match status" value="1"/>
</dbReference>
<dbReference type="OrthoDB" id="204711at2759"/>
<evidence type="ECO:0000256" key="4">
    <source>
        <dbReference type="ARBA" id="ARBA00022692"/>
    </source>
</evidence>
<accession>A0A8E2EZ70</accession>
<dbReference type="GO" id="GO:0031966">
    <property type="term" value="C:mitochondrial membrane"/>
    <property type="evidence" value="ECO:0007669"/>
    <property type="project" value="UniProtKB-SubCell"/>
</dbReference>
<keyword evidence="4 10" id="KW-0812">Transmembrane</keyword>
<dbReference type="Gene3D" id="1.50.40.10">
    <property type="entry name" value="Mitochondrial carrier domain"/>
    <property type="match status" value="1"/>
</dbReference>
<keyword evidence="3 11" id="KW-0813">Transport</keyword>
<evidence type="ECO:0000256" key="7">
    <source>
        <dbReference type="ARBA" id="ARBA00022989"/>
    </source>
</evidence>
<dbReference type="InterPro" id="IPR023395">
    <property type="entry name" value="MCP_dom_sf"/>
</dbReference>
<dbReference type="GO" id="GO:0005469">
    <property type="term" value="F:succinate:fumarate antiporter activity"/>
    <property type="evidence" value="ECO:0007669"/>
    <property type="project" value="TreeGrafter"/>
</dbReference>
<keyword evidence="8" id="KW-0496">Mitochondrion</keyword>
<dbReference type="PANTHER" id="PTHR45788">
    <property type="entry name" value="SUCCINATE/FUMARATE MITOCHONDRIAL TRANSPORTER-RELATED"/>
    <property type="match status" value="1"/>
</dbReference>
<dbReference type="EMBL" id="KV749891">
    <property type="protein sequence ID" value="OCL07343.1"/>
    <property type="molecule type" value="Genomic_DNA"/>
</dbReference>
<evidence type="ECO:0000256" key="11">
    <source>
        <dbReference type="RuleBase" id="RU000488"/>
    </source>
</evidence>
<dbReference type="SUPFAM" id="SSF103506">
    <property type="entry name" value="Mitochondrial carrier"/>
    <property type="match status" value="1"/>
</dbReference>
<evidence type="ECO:0000256" key="5">
    <source>
        <dbReference type="ARBA" id="ARBA00022737"/>
    </source>
</evidence>
<name>A0A8E2EZ70_9PEZI</name>
<keyword evidence="9 10" id="KW-0472">Membrane</keyword>
<dbReference type="Proteomes" id="UP000250140">
    <property type="component" value="Unassembled WGS sequence"/>
</dbReference>
<dbReference type="InterPro" id="IPR049563">
    <property type="entry name" value="TXTP-like"/>
</dbReference>
<dbReference type="Pfam" id="PF00153">
    <property type="entry name" value="Mito_carr"/>
    <property type="match status" value="1"/>
</dbReference>
<sequence>MSAKTIQGPGGKQPASAATNLIAGGGAGMMEALVCHPLDTIKVRMQLSRRARAPGAPRRGFLRTGAEIVKRETPLGLYKGLGAVLTGIVPKMAIRFTSYEWYKQALAKKDGTVSGQSTFL</sequence>
<feature type="repeat" description="Solcar" evidence="10">
    <location>
        <begin position="15"/>
        <end position="105"/>
    </location>
</feature>
<evidence type="ECO:0000256" key="2">
    <source>
        <dbReference type="ARBA" id="ARBA00006375"/>
    </source>
</evidence>
<evidence type="ECO:0000256" key="1">
    <source>
        <dbReference type="ARBA" id="ARBA00004225"/>
    </source>
</evidence>
<dbReference type="InterPro" id="IPR018108">
    <property type="entry name" value="MCP_transmembrane"/>
</dbReference>
<keyword evidence="7" id="KW-1133">Transmembrane helix</keyword>
<gene>
    <name evidence="12" type="ORF">AOQ84DRAFT_365046</name>
</gene>
<evidence type="ECO:0000256" key="9">
    <source>
        <dbReference type="ARBA" id="ARBA00023136"/>
    </source>
</evidence>
<reference evidence="12 13" key="1">
    <citation type="journal article" date="2016" name="Nat. Commun.">
        <title>Ectomycorrhizal ecology is imprinted in the genome of the dominant symbiotic fungus Cenococcum geophilum.</title>
        <authorList>
            <consortium name="DOE Joint Genome Institute"/>
            <person name="Peter M."/>
            <person name="Kohler A."/>
            <person name="Ohm R.A."/>
            <person name="Kuo A."/>
            <person name="Krutzmann J."/>
            <person name="Morin E."/>
            <person name="Arend M."/>
            <person name="Barry K.W."/>
            <person name="Binder M."/>
            <person name="Choi C."/>
            <person name="Clum A."/>
            <person name="Copeland A."/>
            <person name="Grisel N."/>
            <person name="Haridas S."/>
            <person name="Kipfer T."/>
            <person name="LaButti K."/>
            <person name="Lindquist E."/>
            <person name="Lipzen A."/>
            <person name="Maire R."/>
            <person name="Meier B."/>
            <person name="Mihaltcheva S."/>
            <person name="Molinier V."/>
            <person name="Murat C."/>
            <person name="Poggeler S."/>
            <person name="Quandt C.A."/>
            <person name="Sperisen C."/>
            <person name="Tritt A."/>
            <person name="Tisserant E."/>
            <person name="Crous P.W."/>
            <person name="Henrissat B."/>
            <person name="Nehls U."/>
            <person name="Egli S."/>
            <person name="Spatafora J.W."/>
            <person name="Grigoriev I.V."/>
            <person name="Martin F.M."/>
        </authorList>
    </citation>
    <scope>NUCLEOTIDE SEQUENCE [LARGE SCALE GENOMIC DNA]</scope>
    <source>
        <strain evidence="12 13">CBS 207.34</strain>
    </source>
</reference>
<dbReference type="AlphaFoldDB" id="A0A8E2EZ70"/>
<protein>
    <submittedName>
        <fullName evidence="12">Uncharacterized protein</fullName>
    </submittedName>
</protein>
<keyword evidence="13" id="KW-1185">Reference proteome</keyword>
<dbReference type="PANTHER" id="PTHR45788:SF2">
    <property type="entry name" value="SUCCINATE_FUMARATE MITOCHONDRIAL TRANSPORTER"/>
    <property type="match status" value="1"/>
</dbReference>
<evidence type="ECO:0000313" key="13">
    <source>
        <dbReference type="Proteomes" id="UP000250140"/>
    </source>
</evidence>
<evidence type="ECO:0000313" key="12">
    <source>
        <dbReference type="EMBL" id="OCL07343.1"/>
    </source>
</evidence>
<evidence type="ECO:0000256" key="10">
    <source>
        <dbReference type="PROSITE-ProRule" id="PRU00282"/>
    </source>
</evidence>
<evidence type="ECO:0000256" key="6">
    <source>
        <dbReference type="ARBA" id="ARBA00022792"/>
    </source>
</evidence>
<keyword evidence="6" id="KW-0999">Mitochondrion inner membrane</keyword>